<feature type="domain" description="p53 DNA-binding" evidence="12">
    <location>
        <begin position="150"/>
        <end position="324"/>
    </location>
</feature>
<keyword evidence="9" id="KW-0804">Transcription</keyword>
<organism evidence="13 14">
    <name type="scientific">Acanthocheilonema viteae</name>
    <name type="common">Filarial nematode worm</name>
    <name type="synonym">Dipetalonema viteae</name>
    <dbReference type="NCBI Taxonomy" id="6277"/>
    <lineage>
        <taxon>Eukaryota</taxon>
        <taxon>Metazoa</taxon>
        <taxon>Ecdysozoa</taxon>
        <taxon>Nematoda</taxon>
        <taxon>Chromadorea</taxon>
        <taxon>Rhabditida</taxon>
        <taxon>Spirurina</taxon>
        <taxon>Spiruromorpha</taxon>
        <taxon>Filarioidea</taxon>
        <taxon>Onchocercidae</taxon>
        <taxon>Acanthocheilonema</taxon>
    </lineage>
</organism>
<evidence type="ECO:0000256" key="4">
    <source>
        <dbReference type="ARBA" id="ARBA00022723"/>
    </source>
</evidence>
<dbReference type="STRING" id="6277.A0A498SGZ8"/>
<dbReference type="EMBL" id="UPTC01000567">
    <property type="protein sequence ID" value="VBB29231.1"/>
    <property type="molecule type" value="Genomic_DNA"/>
</dbReference>
<evidence type="ECO:0000256" key="3">
    <source>
        <dbReference type="ARBA" id="ARBA00022703"/>
    </source>
</evidence>
<keyword evidence="10" id="KW-0539">Nucleus</keyword>
<dbReference type="GO" id="GO:0006915">
    <property type="term" value="P:apoptotic process"/>
    <property type="evidence" value="ECO:0007669"/>
    <property type="project" value="UniProtKB-KW"/>
</dbReference>
<dbReference type="AlphaFoldDB" id="A0A498SGZ8"/>
<evidence type="ECO:0000313" key="13">
    <source>
        <dbReference type="EMBL" id="VBB29231.1"/>
    </source>
</evidence>
<dbReference type="InterPro" id="IPR012346">
    <property type="entry name" value="p53/RUNT-type_TF_DNA-bd_sf"/>
</dbReference>
<evidence type="ECO:0000256" key="11">
    <source>
        <dbReference type="PIRSR" id="PIRSR602117-1"/>
    </source>
</evidence>
<dbReference type="Proteomes" id="UP000276991">
    <property type="component" value="Unassembled WGS sequence"/>
</dbReference>
<dbReference type="GO" id="GO:0000981">
    <property type="term" value="F:DNA-binding transcription factor activity, RNA polymerase II-specific"/>
    <property type="evidence" value="ECO:0007669"/>
    <property type="project" value="TreeGrafter"/>
</dbReference>
<accession>A0A498SGZ8</accession>
<feature type="binding site" evidence="11">
    <location>
        <position position="282"/>
    </location>
    <ligand>
        <name>Zn(2+)</name>
        <dbReference type="ChEBI" id="CHEBI:29105"/>
    </ligand>
</feature>
<keyword evidence="8" id="KW-0010">Activator</keyword>
<keyword evidence="14" id="KW-1185">Reference proteome</keyword>
<dbReference type="OrthoDB" id="5915660at2759"/>
<gene>
    <name evidence="13" type="ORF">NAV_LOCUS4036</name>
</gene>
<dbReference type="Pfam" id="PF00870">
    <property type="entry name" value="P53"/>
    <property type="match status" value="1"/>
</dbReference>
<feature type="binding site" evidence="11">
    <location>
        <position position="278"/>
    </location>
    <ligand>
        <name>Zn(2+)</name>
        <dbReference type="ChEBI" id="CHEBI:29105"/>
    </ligand>
</feature>
<keyword evidence="5 11" id="KW-0862">Zinc</keyword>
<proteinExistence type="inferred from homology"/>
<dbReference type="InterPro" id="IPR008967">
    <property type="entry name" value="p53-like_TF_DNA-bd_sf"/>
</dbReference>
<comment type="subcellular location">
    <subcellularLocation>
        <location evidence="1">Nucleus</location>
    </subcellularLocation>
</comment>
<evidence type="ECO:0000259" key="12">
    <source>
        <dbReference type="Pfam" id="PF00870"/>
    </source>
</evidence>
<name>A0A498SGZ8_ACAVI</name>
<comment type="cofactor">
    <cofactor evidence="11">
        <name>Zn(2+)</name>
        <dbReference type="ChEBI" id="CHEBI:29105"/>
    </cofactor>
    <text evidence="11">Binds 1 zinc ion per subunit.</text>
</comment>
<dbReference type="PANTHER" id="PTHR11447:SF16">
    <property type="entry name" value="P53 PROTEIN LONG FORM VARIANT 1"/>
    <property type="match status" value="1"/>
</dbReference>
<evidence type="ECO:0000256" key="2">
    <source>
        <dbReference type="ARBA" id="ARBA00006167"/>
    </source>
</evidence>
<keyword evidence="7" id="KW-0238">DNA-binding</keyword>
<evidence type="ECO:0000256" key="5">
    <source>
        <dbReference type="ARBA" id="ARBA00022833"/>
    </source>
</evidence>
<evidence type="ECO:0000256" key="10">
    <source>
        <dbReference type="ARBA" id="ARBA00023242"/>
    </source>
</evidence>
<protein>
    <recommendedName>
        <fullName evidence="12">p53 DNA-binding domain-containing protein</fullName>
    </recommendedName>
</protein>
<dbReference type="GO" id="GO:0046872">
    <property type="term" value="F:metal ion binding"/>
    <property type="evidence" value="ECO:0007669"/>
    <property type="project" value="UniProtKB-KW"/>
</dbReference>
<dbReference type="Gene3D" id="2.60.40.720">
    <property type="match status" value="1"/>
</dbReference>
<reference evidence="13 14" key="1">
    <citation type="submission" date="2018-08" db="EMBL/GenBank/DDBJ databases">
        <authorList>
            <person name="Laetsch R D."/>
            <person name="Stevens L."/>
            <person name="Kumar S."/>
            <person name="Blaxter L. M."/>
        </authorList>
    </citation>
    <scope>NUCLEOTIDE SEQUENCE [LARGE SCALE GENOMIC DNA]</scope>
</reference>
<keyword evidence="4 11" id="KW-0479">Metal-binding</keyword>
<feature type="binding site" evidence="11">
    <location>
        <position position="222"/>
    </location>
    <ligand>
        <name>Zn(2+)</name>
        <dbReference type="ChEBI" id="CHEBI:29105"/>
    </ligand>
</feature>
<evidence type="ECO:0000256" key="6">
    <source>
        <dbReference type="ARBA" id="ARBA00023015"/>
    </source>
</evidence>
<feature type="binding site" evidence="11">
    <location>
        <position position="219"/>
    </location>
    <ligand>
        <name>Zn(2+)</name>
        <dbReference type="ChEBI" id="CHEBI:29105"/>
    </ligand>
</feature>
<keyword evidence="3" id="KW-0053">Apoptosis</keyword>
<dbReference type="InterPro" id="IPR002117">
    <property type="entry name" value="p53_tumour_suppressor"/>
</dbReference>
<dbReference type="PANTHER" id="PTHR11447">
    <property type="entry name" value="CELLULAR TUMOR ANTIGEN P53"/>
    <property type="match status" value="1"/>
</dbReference>
<evidence type="ECO:0000256" key="9">
    <source>
        <dbReference type="ARBA" id="ARBA00023163"/>
    </source>
</evidence>
<dbReference type="PRINTS" id="PR00386">
    <property type="entry name" value="P53SUPPRESSR"/>
</dbReference>
<evidence type="ECO:0000313" key="14">
    <source>
        <dbReference type="Proteomes" id="UP000276991"/>
    </source>
</evidence>
<evidence type="ECO:0000256" key="1">
    <source>
        <dbReference type="ARBA" id="ARBA00004123"/>
    </source>
</evidence>
<sequence length="511" mass="57790">MNNEEQRATATIESLSTVHDAFEQPLGTPPLIGLQQSTDHGLWDKFGFTRNQKHRLRTVVSETYNHFCFSITYNTNTENAIIDMNDDILTLNIPPMDFERTTSENFADIVLSQLDNRDENFSGGCGIDALNEINIGPLKSVSISAARPEADPHQLEFDVTVEGRRQSAYIFKGRSLFAKMNTNVIFAVKCPIPPPPKSFIRICAIYSDNIYAHVPVRRCDYHRSRDRNQEEHFLIVTNNPKAQHLTEKIEDEESSRSFAIVPFDSLYANKCLMLQFRCYSSCAGGINRRQVVLCFSLENGDRLLGESKMHLKVCSLPSRDANLDVANLPRNKRPPAKHYPAVAEVVSVSTKNTPQHAWDDDDTIYSLEIRGRHLYKIVCAIVGNFELTRSLLKNKGQRNDKDMLTVNDSSGSLSQNTPIDSWLNTLELSKYKHLFADRSFYVIADLDGIISKMYLLSIGVTEDDATKMLNSYLAWFSIFNSQRLSSLSSEGSTIRVQRTRVSGSLQMPHSK</sequence>
<evidence type="ECO:0000256" key="8">
    <source>
        <dbReference type="ARBA" id="ARBA00023159"/>
    </source>
</evidence>
<keyword evidence="6" id="KW-0805">Transcription regulation</keyword>
<dbReference type="InterPro" id="IPR011615">
    <property type="entry name" value="p53_DNA-bd"/>
</dbReference>
<comment type="similarity">
    <text evidence="2">Belongs to the p53 family.</text>
</comment>
<evidence type="ECO:0000256" key="7">
    <source>
        <dbReference type="ARBA" id="ARBA00023125"/>
    </source>
</evidence>
<dbReference type="GO" id="GO:0005634">
    <property type="term" value="C:nucleus"/>
    <property type="evidence" value="ECO:0007669"/>
    <property type="project" value="UniProtKB-SubCell"/>
</dbReference>
<dbReference type="SUPFAM" id="SSF49417">
    <property type="entry name" value="p53-like transcription factors"/>
    <property type="match status" value="1"/>
</dbReference>
<dbReference type="GO" id="GO:0000978">
    <property type="term" value="F:RNA polymerase II cis-regulatory region sequence-specific DNA binding"/>
    <property type="evidence" value="ECO:0007669"/>
    <property type="project" value="TreeGrafter"/>
</dbReference>